<protein>
    <submittedName>
        <fullName evidence="2">Histidinol-phosphate aminotransferase</fullName>
    </submittedName>
</protein>
<proteinExistence type="predicted"/>
<evidence type="ECO:0000259" key="1">
    <source>
        <dbReference type="Pfam" id="PF00155"/>
    </source>
</evidence>
<evidence type="ECO:0000313" key="2">
    <source>
        <dbReference type="EMBL" id="QDT99303.1"/>
    </source>
</evidence>
<dbReference type="RefSeq" id="WP_144988681.1">
    <property type="nucleotide sequence ID" value="NZ_CP037920.1"/>
</dbReference>
<dbReference type="GO" id="GO:0030170">
    <property type="term" value="F:pyridoxal phosphate binding"/>
    <property type="evidence" value="ECO:0007669"/>
    <property type="project" value="InterPro"/>
</dbReference>
<dbReference type="InterPro" id="IPR004839">
    <property type="entry name" value="Aminotransferase_I/II_large"/>
</dbReference>
<organism evidence="2 3">
    <name type="scientific">Gimesia aquarii</name>
    <dbReference type="NCBI Taxonomy" id="2527964"/>
    <lineage>
        <taxon>Bacteria</taxon>
        <taxon>Pseudomonadati</taxon>
        <taxon>Planctomycetota</taxon>
        <taxon>Planctomycetia</taxon>
        <taxon>Planctomycetales</taxon>
        <taxon>Planctomycetaceae</taxon>
        <taxon>Gimesia</taxon>
    </lineage>
</organism>
<feature type="domain" description="Aminotransferase class I/classII large" evidence="1">
    <location>
        <begin position="43"/>
        <end position="212"/>
    </location>
</feature>
<evidence type="ECO:0000313" key="3">
    <source>
        <dbReference type="Proteomes" id="UP000318704"/>
    </source>
</evidence>
<gene>
    <name evidence="2" type="ORF">V144x_48140</name>
</gene>
<reference evidence="2 3" key="1">
    <citation type="submission" date="2019-03" db="EMBL/GenBank/DDBJ databases">
        <title>Deep-cultivation of Planctomycetes and their phenomic and genomic characterization uncovers novel biology.</title>
        <authorList>
            <person name="Wiegand S."/>
            <person name="Jogler M."/>
            <person name="Boedeker C."/>
            <person name="Pinto D."/>
            <person name="Vollmers J."/>
            <person name="Rivas-Marin E."/>
            <person name="Kohn T."/>
            <person name="Peeters S.H."/>
            <person name="Heuer A."/>
            <person name="Rast P."/>
            <person name="Oberbeckmann S."/>
            <person name="Bunk B."/>
            <person name="Jeske O."/>
            <person name="Meyerdierks A."/>
            <person name="Storesund J.E."/>
            <person name="Kallscheuer N."/>
            <person name="Luecker S."/>
            <person name="Lage O.M."/>
            <person name="Pohl T."/>
            <person name="Merkel B.J."/>
            <person name="Hornburger P."/>
            <person name="Mueller R.-W."/>
            <person name="Bruemmer F."/>
            <person name="Labrenz M."/>
            <person name="Spormann A.M."/>
            <person name="Op den Camp H."/>
            <person name="Overmann J."/>
            <person name="Amann R."/>
            <person name="Jetten M.S.M."/>
            <person name="Mascher T."/>
            <person name="Medema M.H."/>
            <person name="Devos D.P."/>
            <person name="Kaster A.-K."/>
            <person name="Ovreas L."/>
            <person name="Rohde M."/>
            <person name="Galperin M.Y."/>
            <person name="Jogler C."/>
        </authorList>
    </citation>
    <scope>NUCLEOTIDE SEQUENCE [LARGE SCALE GENOMIC DNA]</scope>
    <source>
        <strain evidence="2 3">V144</strain>
    </source>
</reference>
<dbReference type="Gene3D" id="3.40.640.10">
    <property type="entry name" value="Type I PLP-dependent aspartate aminotransferase-like (Major domain)"/>
    <property type="match status" value="1"/>
</dbReference>
<accession>A0A517W209</accession>
<dbReference type="InterPro" id="IPR015421">
    <property type="entry name" value="PyrdxlP-dep_Trfase_major"/>
</dbReference>
<dbReference type="SUPFAM" id="SSF53383">
    <property type="entry name" value="PLP-dependent transferases"/>
    <property type="match status" value="1"/>
</dbReference>
<name>A0A517W209_9PLAN</name>
<dbReference type="AlphaFoldDB" id="A0A517W209"/>
<dbReference type="Pfam" id="PF00155">
    <property type="entry name" value="Aminotran_1_2"/>
    <property type="match status" value="1"/>
</dbReference>
<keyword evidence="2" id="KW-0032">Aminotransferase</keyword>
<dbReference type="Proteomes" id="UP000318704">
    <property type="component" value="Chromosome"/>
</dbReference>
<dbReference type="EMBL" id="CP037920">
    <property type="protein sequence ID" value="QDT99303.1"/>
    <property type="molecule type" value="Genomic_DNA"/>
</dbReference>
<dbReference type="KEGG" id="gaw:V144x_48140"/>
<dbReference type="GO" id="GO:0008483">
    <property type="term" value="F:transaminase activity"/>
    <property type="evidence" value="ECO:0007669"/>
    <property type="project" value="UniProtKB-KW"/>
</dbReference>
<dbReference type="InterPro" id="IPR015424">
    <property type="entry name" value="PyrdxlP-dep_Trfase"/>
</dbReference>
<sequence length="323" mass="37601">MNYQEYRAAKESFLESNPLRLDCMNTQKALSEFVPLAITPRKEYTFTEAISAWQNATRLNLENRQVITDCGIRSLLSNLFEMFKLNQMTIILPKDVYPVYAQLLKEYPYQQYQTIPDLNLEFLDERNDQTAAMLLTLPLMPLGRYLKRKEVSTIMNWLATDQSRLLIIDAAYAFEKDYRIYEQFIRTDQCICLFSLSKPWLMPSQFGMAVGANKLIELYFQQQIELTTDWVGTFCEHLALPQKLQSVFFAEWNRLSASINAFQPNWQPPEVGYFSTVNFTFDQLLKEYNVLGVPASVFGSDCSDVTVISCLFDIQSMLMEFFK</sequence>
<keyword evidence="2" id="KW-0808">Transferase</keyword>